<dbReference type="Proteomes" id="UP000199372">
    <property type="component" value="Unassembled WGS sequence"/>
</dbReference>
<dbReference type="RefSeq" id="WP_091846565.1">
    <property type="nucleotide sequence ID" value="NZ_FOCM01000010.1"/>
</dbReference>
<feature type="domain" description="Aminotransferase class I/classII large" evidence="4">
    <location>
        <begin position="139"/>
        <end position="282"/>
    </location>
</feature>
<dbReference type="GO" id="GO:0009102">
    <property type="term" value="P:biotin biosynthetic process"/>
    <property type="evidence" value="ECO:0007669"/>
    <property type="project" value="TreeGrafter"/>
</dbReference>
<dbReference type="Pfam" id="PF00155">
    <property type="entry name" value="Aminotran_1_2"/>
    <property type="match status" value="1"/>
</dbReference>
<dbReference type="Gene3D" id="3.90.1150.10">
    <property type="entry name" value="Aspartate Aminotransferase, domain 1"/>
    <property type="match status" value="1"/>
</dbReference>
<dbReference type="AlphaFoldDB" id="A0A1H8LCD3"/>
<keyword evidence="6" id="KW-1185">Reference proteome</keyword>
<reference evidence="6" key="1">
    <citation type="submission" date="2016-10" db="EMBL/GenBank/DDBJ databases">
        <authorList>
            <person name="Varghese N."/>
            <person name="Submissions S."/>
        </authorList>
    </citation>
    <scope>NUCLEOTIDE SEQUENCE [LARGE SCALE GENOMIC DNA]</scope>
    <source>
        <strain evidence="6">DSM 26893</strain>
    </source>
</reference>
<keyword evidence="5" id="KW-0032">Aminotransferase</keyword>
<protein>
    <submittedName>
        <fullName evidence="5">Aminotransferase class I and II</fullName>
    </submittedName>
</protein>
<sequence length="348" mass="37181">MVSIDFTSALYLDMEHPFASLRQWPRLTTGRPAALRPLPDVAGLERSAARLAGAEAAALYPSSLHAMVDVLVTMRHGDLTVDGAAYPIGRRAALGKETQRFCHACPSSLHRLLASRSERPVAAILLDGFCTGCNRPAPLGQILSIAAAHDVEVIVDDTQGFGLLGPHGGGTIARLDRWPDNLTAVASTAKAFGVPAALAFGPKRRIAHLRECGALRQHASPVSAADTAALNHGFELNGRHGACRRARLWRLVAQFRSLLARDGISTVGMPFPVVTIPIAEPVVLLHVQARLARLGITALARRLCRPGRLGLSFILTASHDAATVARAALALNRILEDQDDLQPRHAFA</sequence>
<dbReference type="GO" id="GO:0008483">
    <property type="term" value="F:transaminase activity"/>
    <property type="evidence" value="ECO:0007669"/>
    <property type="project" value="UniProtKB-KW"/>
</dbReference>
<name>A0A1H8LCD3_9RHOB</name>
<organism evidence="5 6">
    <name type="scientific">Palleronia pelagia</name>
    <dbReference type="NCBI Taxonomy" id="387096"/>
    <lineage>
        <taxon>Bacteria</taxon>
        <taxon>Pseudomonadati</taxon>
        <taxon>Pseudomonadota</taxon>
        <taxon>Alphaproteobacteria</taxon>
        <taxon>Rhodobacterales</taxon>
        <taxon>Roseobacteraceae</taxon>
        <taxon>Palleronia</taxon>
    </lineage>
</organism>
<evidence type="ECO:0000256" key="2">
    <source>
        <dbReference type="ARBA" id="ARBA00022679"/>
    </source>
</evidence>
<dbReference type="GO" id="GO:0008710">
    <property type="term" value="F:8-amino-7-oxononanoate synthase activity"/>
    <property type="evidence" value="ECO:0007669"/>
    <property type="project" value="TreeGrafter"/>
</dbReference>
<dbReference type="InterPro" id="IPR015421">
    <property type="entry name" value="PyrdxlP-dep_Trfase_major"/>
</dbReference>
<gene>
    <name evidence="5" type="ORF">SAMN04488011_11015</name>
</gene>
<dbReference type="Gene3D" id="3.40.640.10">
    <property type="entry name" value="Type I PLP-dependent aspartate aminotransferase-like (Major domain)"/>
    <property type="match status" value="1"/>
</dbReference>
<proteinExistence type="predicted"/>
<dbReference type="GO" id="GO:0030170">
    <property type="term" value="F:pyridoxal phosphate binding"/>
    <property type="evidence" value="ECO:0007669"/>
    <property type="project" value="InterPro"/>
</dbReference>
<evidence type="ECO:0000256" key="3">
    <source>
        <dbReference type="ARBA" id="ARBA00022898"/>
    </source>
</evidence>
<dbReference type="InterPro" id="IPR004839">
    <property type="entry name" value="Aminotransferase_I/II_large"/>
</dbReference>
<dbReference type="InterPro" id="IPR050087">
    <property type="entry name" value="AON_synthase_class-II"/>
</dbReference>
<dbReference type="SUPFAM" id="SSF53383">
    <property type="entry name" value="PLP-dependent transferases"/>
    <property type="match status" value="1"/>
</dbReference>
<evidence type="ECO:0000313" key="6">
    <source>
        <dbReference type="Proteomes" id="UP000199372"/>
    </source>
</evidence>
<evidence type="ECO:0000259" key="4">
    <source>
        <dbReference type="Pfam" id="PF00155"/>
    </source>
</evidence>
<dbReference type="EMBL" id="FOCM01000010">
    <property type="protein sequence ID" value="SEO02822.1"/>
    <property type="molecule type" value="Genomic_DNA"/>
</dbReference>
<comment type="cofactor">
    <cofactor evidence="1">
        <name>pyridoxal 5'-phosphate</name>
        <dbReference type="ChEBI" id="CHEBI:597326"/>
    </cofactor>
</comment>
<evidence type="ECO:0000313" key="5">
    <source>
        <dbReference type="EMBL" id="SEO02822.1"/>
    </source>
</evidence>
<dbReference type="OrthoDB" id="9807157at2"/>
<dbReference type="PANTHER" id="PTHR13693:SF100">
    <property type="entry name" value="8-AMINO-7-OXONONANOATE SYNTHASE"/>
    <property type="match status" value="1"/>
</dbReference>
<keyword evidence="2 5" id="KW-0808">Transferase</keyword>
<dbReference type="InterPro" id="IPR015424">
    <property type="entry name" value="PyrdxlP-dep_Trfase"/>
</dbReference>
<dbReference type="PANTHER" id="PTHR13693">
    <property type="entry name" value="CLASS II AMINOTRANSFERASE/8-AMINO-7-OXONONANOATE SYNTHASE"/>
    <property type="match status" value="1"/>
</dbReference>
<keyword evidence="3" id="KW-0663">Pyridoxal phosphate</keyword>
<evidence type="ECO:0000256" key="1">
    <source>
        <dbReference type="ARBA" id="ARBA00001933"/>
    </source>
</evidence>
<dbReference type="InterPro" id="IPR015422">
    <property type="entry name" value="PyrdxlP-dep_Trfase_small"/>
</dbReference>
<accession>A0A1H8LCD3</accession>